<dbReference type="GO" id="GO:0046856">
    <property type="term" value="P:phosphatidylinositol dephosphorylation"/>
    <property type="evidence" value="ECO:0007669"/>
    <property type="project" value="TreeGrafter"/>
</dbReference>
<dbReference type="InterPro" id="IPR002013">
    <property type="entry name" value="SAC_dom"/>
</dbReference>
<organism evidence="3 4">
    <name type="scientific">Oncorhynchus kisutch</name>
    <name type="common">Coho salmon</name>
    <name type="synonym">Salmo kisutch</name>
    <dbReference type="NCBI Taxonomy" id="8019"/>
    <lineage>
        <taxon>Eukaryota</taxon>
        <taxon>Metazoa</taxon>
        <taxon>Chordata</taxon>
        <taxon>Craniata</taxon>
        <taxon>Vertebrata</taxon>
        <taxon>Euteleostomi</taxon>
        <taxon>Actinopterygii</taxon>
        <taxon>Neopterygii</taxon>
        <taxon>Teleostei</taxon>
        <taxon>Protacanthopterygii</taxon>
        <taxon>Salmoniformes</taxon>
        <taxon>Salmonidae</taxon>
        <taxon>Salmoninae</taxon>
        <taxon>Oncorhynchus</taxon>
    </lineage>
</organism>
<evidence type="ECO:0000313" key="3">
    <source>
        <dbReference type="Ensembl" id="ENSOKIP00005028801.1"/>
    </source>
</evidence>
<evidence type="ECO:0000313" key="4">
    <source>
        <dbReference type="Proteomes" id="UP000694557"/>
    </source>
</evidence>
<gene>
    <name evidence="3" type="primary">SACM1L</name>
    <name evidence="3" type="synonym">LOC109901862</name>
</gene>
<dbReference type="AlphaFoldDB" id="A0A8C7FIY2"/>
<dbReference type="GO" id="GO:0005783">
    <property type="term" value="C:endoplasmic reticulum"/>
    <property type="evidence" value="ECO:0007669"/>
    <property type="project" value="TreeGrafter"/>
</dbReference>
<feature type="transmembrane region" description="Helical" evidence="1">
    <location>
        <begin position="541"/>
        <end position="561"/>
    </location>
</feature>
<dbReference type="GO" id="GO:0043812">
    <property type="term" value="F:phosphatidylinositol-4-phosphate phosphatase activity"/>
    <property type="evidence" value="ECO:0007669"/>
    <property type="project" value="TreeGrafter"/>
</dbReference>
<dbReference type="PROSITE" id="PS50275">
    <property type="entry name" value="SAC"/>
    <property type="match status" value="1"/>
</dbReference>
<dbReference type="PANTHER" id="PTHR45662:SF19">
    <property type="entry name" value="PHOSPHATIDYLINOSITOL-3-PHOSPHATASE SAC1-B"/>
    <property type="match status" value="1"/>
</dbReference>
<evidence type="ECO:0000259" key="2">
    <source>
        <dbReference type="PROSITE" id="PS50275"/>
    </source>
</evidence>
<dbReference type="Ensembl" id="ENSOKIT00005030474.1">
    <property type="protein sequence ID" value="ENSOKIP00005028801.1"/>
    <property type="gene ID" value="ENSOKIG00005012319.1"/>
</dbReference>
<proteinExistence type="predicted"/>
<dbReference type="PANTHER" id="PTHR45662">
    <property type="entry name" value="PHOSPHATIDYLINOSITIDE PHOSPHATASE SAC1"/>
    <property type="match status" value="1"/>
</dbReference>
<reference evidence="3" key="1">
    <citation type="submission" date="2025-08" db="UniProtKB">
        <authorList>
            <consortium name="Ensembl"/>
        </authorList>
    </citation>
    <scope>IDENTIFICATION</scope>
</reference>
<sequence length="579" mass="66553">MATAYEKFNLHTTPEKFYIEACDDGSNDVLSIDRVSTEMILTVRKDIPPHAVTRPICGIMGTIRLVAGTYLIVVTKKKKVGDLLGHAVWKAMDFDVISYKKTVLHLTDNQMQDNKAFLSMINSVLLTDGFYFATDYDLTHTLQRLANTSPEFQEMSLLERADQRFVWNGHLLREFMPQPENVLPLTMCCPVIIMKSCCINGKIFDWNIISRRSCFRAGVRYYVRGIDSEGHAANFVETEQIVQYSGGKASFVQTRGSIPFYWSQRPNLKYKPKPQISKTIDHLDGFQRHFDSQIIIYGKQVILNLIDQKGSEKQLEQAFDKMVSSLGNGMVKYIAFDFHKECSRMRWHRLQILVDMVTEMQDEYGYFLVDVDGNVLVQQEGMFRSNCMDCLDRTNVIQSLLARRSLQSQLERLGVLHMGQRIEDQSDFEKIYKNGDPQLKSAHFPTPLCSCLRTGKRTQWGLVMDGWNSMIRYYKNNFSDGFRQDSIDLFLGNYSIDEADMTTPLHETKDWKFLTLPIIMVVAFSMCIICLLMAGDTWTETLAYVLFWGTASFVTAGVILFNGREFVDSPKLVQKEKMD</sequence>
<feature type="transmembrane region" description="Helical" evidence="1">
    <location>
        <begin position="513"/>
        <end position="535"/>
    </location>
</feature>
<keyword evidence="1" id="KW-0812">Transmembrane</keyword>
<feature type="domain" description="SAC" evidence="2">
    <location>
        <begin position="121"/>
        <end position="476"/>
    </location>
</feature>
<keyword evidence="1" id="KW-0472">Membrane</keyword>
<accession>A0A8C7FIY2</accession>
<name>A0A8C7FIY2_ONCKI</name>
<reference evidence="3" key="2">
    <citation type="submission" date="2025-09" db="UniProtKB">
        <authorList>
            <consortium name="Ensembl"/>
        </authorList>
    </citation>
    <scope>IDENTIFICATION</scope>
</reference>
<protein>
    <submittedName>
        <fullName evidence="3">SAC1 like phosphatidylinositide phosphatase b</fullName>
    </submittedName>
</protein>
<keyword evidence="1" id="KW-1133">Transmembrane helix</keyword>
<evidence type="ECO:0000256" key="1">
    <source>
        <dbReference type="SAM" id="Phobius"/>
    </source>
</evidence>
<dbReference type="Pfam" id="PF02383">
    <property type="entry name" value="Syja_N"/>
    <property type="match status" value="1"/>
</dbReference>
<dbReference type="Proteomes" id="UP000694557">
    <property type="component" value="Unassembled WGS sequence"/>
</dbReference>
<keyword evidence="4" id="KW-1185">Reference proteome</keyword>
<dbReference type="GeneTree" id="ENSGT00940000155579"/>